<dbReference type="Proteomes" id="UP000436006">
    <property type="component" value="Unassembled WGS sequence"/>
</dbReference>
<protein>
    <submittedName>
        <fullName evidence="1">Uncharacterized protein</fullName>
    </submittedName>
</protein>
<evidence type="ECO:0000313" key="1">
    <source>
        <dbReference type="EMBL" id="MVM34403.1"/>
    </source>
</evidence>
<evidence type="ECO:0000313" key="2">
    <source>
        <dbReference type="Proteomes" id="UP000436006"/>
    </source>
</evidence>
<name>A0A7K1SL35_9BACT</name>
<accession>A0A7K1SL35</accession>
<dbReference type="RefSeq" id="WP_157589223.1">
    <property type="nucleotide sequence ID" value="NZ_WPIN01000015.1"/>
</dbReference>
<proteinExistence type="predicted"/>
<dbReference type="AlphaFoldDB" id="A0A7K1SL35"/>
<keyword evidence="2" id="KW-1185">Reference proteome</keyword>
<reference evidence="1 2" key="1">
    <citation type="submission" date="2019-12" db="EMBL/GenBank/DDBJ databases">
        <title>Spirosoma sp. HMF4905 genome sequencing and assembly.</title>
        <authorList>
            <person name="Kang H."/>
            <person name="Cha I."/>
            <person name="Kim H."/>
            <person name="Joh K."/>
        </authorList>
    </citation>
    <scope>NUCLEOTIDE SEQUENCE [LARGE SCALE GENOMIC DNA]</scope>
    <source>
        <strain evidence="1 2">HMF4905</strain>
    </source>
</reference>
<organism evidence="1 2">
    <name type="scientific">Spirosoma arboris</name>
    <dbReference type="NCBI Taxonomy" id="2682092"/>
    <lineage>
        <taxon>Bacteria</taxon>
        <taxon>Pseudomonadati</taxon>
        <taxon>Bacteroidota</taxon>
        <taxon>Cytophagia</taxon>
        <taxon>Cytophagales</taxon>
        <taxon>Cytophagaceae</taxon>
        <taxon>Spirosoma</taxon>
    </lineage>
</organism>
<gene>
    <name evidence="1" type="ORF">GO755_30505</name>
</gene>
<sequence length="86" mass="10080">MICIPILPLDTTARELVDFCLSFQTVAGFIQVFEEKWQQLGGEKQYMGAAYESTEQLYTSLLNRGRRFKDREVFYSARSRHYSQES</sequence>
<dbReference type="EMBL" id="WPIN01000015">
    <property type="protein sequence ID" value="MVM34403.1"/>
    <property type="molecule type" value="Genomic_DNA"/>
</dbReference>
<comment type="caution">
    <text evidence="1">The sequence shown here is derived from an EMBL/GenBank/DDBJ whole genome shotgun (WGS) entry which is preliminary data.</text>
</comment>